<evidence type="ECO:0000313" key="3">
    <source>
        <dbReference type="Proteomes" id="UP000298513"/>
    </source>
</evidence>
<dbReference type="SUPFAM" id="SSF54593">
    <property type="entry name" value="Glyoxalase/Bleomycin resistance protein/Dihydroxybiphenyl dioxygenase"/>
    <property type="match status" value="1"/>
</dbReference>
<dbReference type="Pfam" id="PF00903">
    <property type="entry name" value="Glyoxalase"/>
    <property type="match status" value="1"/>
</dbReference>
<dbReference type="InterPro" id="IPR029068">
    <property type="entry name" value="Glyas_Bleomycin-R_OHBP_Dase"/>
</dbReference>
<evidence type="ECO:0000259" key="1">
    <source>
        <dbReference type="PROSITE" id="PS51819"/>
    </source>
</evidence>
<accession>A0A4Z1DIV7</accession>
<comment type="caution">
    <text evidence="2">The sequence shown here is derived from an EMBL/GenBank/DDBJ whole genome shotgun (WGS) entry which is preliminary data.</text>
</comment>
<name>A0A4Z1DIV7_STRGP</name>
<organism evidence="2 3">
    <name type="scientific">Streptomyces griseoluteus</name>
    <dbReference type="NCBI Taxonomy" id="29306"/>
    <lineage>
        <taxon>Bacteria</taxon>
        <taxon>Bacillati</taxon>
        <taxon>Actinomycetota</taxon>
        <taxon>Actinomycetes</taxon>
        <taxon>Kitasatosporales</taxon>
        <taxon>Streptomycetaceae</taxon>
        <taxon>Streptomyces</taxon>
    </lineage>
</organism>
<gene>
    <name evidence="2" type="ORF">E5082_12320</name>
</gene>
<dbReference type="Gene3D" id="3.10.180.10">
    <property type="entry name" value="2,3-Dihydroxybiphenyl 1,2-Dioxygenase, domain 1"/>
    <property type="match status" value="1"/>
</dbReference>
<dbReference type="AlphaFoldDB" id="A0A4Z1DIV7"/>
<proteinExistence type="predicted"/>
<reference evidence="2 3" key="1">
    <citation type="submission" date="2019-04" db="EMBL/GenBank/DDBJ databases">
        <title>Streptomyces sp. nov. Bv016 isolated from bark of Buahinia variegata.</title>
        <authorList>
            <person name="Kanchanasin P."/>
            <person name="Tanasupawat S."/>
            <person name="Yuki M."/>
            <person name="Kudo T."/>
        </authorList>
    </citation>
    <scope>NUCLEOTIDE SEQUENCE [LARGE SCALE GENOMIC DNA]</scope>
    <source>
        <strain evidence="2 3">JCM 4765</strain>
    </source>
</reference>
<dbReference type="InterPro" id="IPR050383">
    <property type="entry name" value="GlyoxalaseI/FosfomycinResist"/>
</dbReference>
<dbReference type="InterPro" id="IPR037523">
    <property type="entry name" value="VOC_core"/>
</dbReference>
<dbReference type="Proteomes" id="UP000298513">
    <property type="component" value="Unassembled WGS sequence"/>
</dbReference>
<keyword evidence="3" id="KW-1185">Reference proteome</keyword>
<evidence type="ECO:0000313" key="2">
    <source>
        <dbReference type="EMBL" id="TGN83650.1"/>
    </source>
</evidence>
<dbReference type="InterPro" id="IPR004360">
    <property type="entry name" value="Glyas_Fos-R_dOase_dom"/>
</dbReference>
<dbReference type="EMBL" id="SRRU01000004">
    <property type="protein sequence ID" value="TGN83650.1"/>
    <property type="molecule type" value="Genomic_DNA"/>
</dbReference>
<dbReference type="PROSITE" id="PS51819">
    <property type="entry name" value="VOC"/>
    <property type="match status" value="1"/>
</dbReference>
<dbReference type="PANTHER" id="PTHR21366">
    <property type="entry name" value="GLYOXALASE FAMILY PROTEIN"/>
    <property type="match status" value="1"/>
</dbReference>
<protein>
    <submittedName>
        <fullName evidence="2">VOC family virulence protein</fullName>
    </submittedName>
</protein>
<feature type="domain" description="VOC" evidence="1">
    <location>
        <begin position="27"/>
        <end position="144"/>
    </location>
</feature>
<dbReference type="PANTHER" id="PTHR21366:SF14">
    <property type="entry name" value="GLYOXALASE DOMAIN-CONTAINING PROTEIN 5"/>
    <property type="match status" value="1"/>
</dbReference>
<sequence length="150" mass="16521">MKHPHRWIVDPSPTASGGKVPALHVKAFDHLVLKVADVERSLGFYTTLLGLQPENVDEWRAGKAPFPSVRITPDTIIDIVEGPRSDSNVDHFCLVVDPLDWAEVIATGHFTVLEGPVQRSGARGEATSIYVQDPDGNTIELRWYPEDKGA</sequence>